<keyword evidence="5" id="KW-0539">Nucleus</keyword>
<evidence type="ECO:0000256" key="5">
    <source>
        <dbReference type="ARBA" id="ARBA00023242"/>
    </source>
</evidence>
<dbReference type="InterPro" id="IPR050655">
    <property type="entry name" value="Plant_B3_domain"/>
</dbReference>
<dbReference type="GO" id="GO:0005634">
    <property type="term" value="C:nucleus"/>
    <property type="evidence" value="ECO:0007669"/>
    <property type="project" value="UniProtKB-SubCell"/>
</dbReference>
<keyword evidence="3" id="KW-0238">DNA-binding</keyword>
<reference evidence="6" key="1">
    <citation type="journal article" date="2016" name="Nat. Genet.">
        <title>A high-quality carrot genome assembly provides new insights into carotenoid accumulation and asterid genome evolution.</title>
        <authorList>
            <person name="Iorizzo M."/>
            <person name="Ellison S."/>
            <person name="Senalik D."/>
            <person name="Zeng P."/>
            <person name="Satapoomin P."/>
            <person name="Huang J."/>
            <person name="Bowman M."/>
            <person name="Iovene M."/>
            <person name="Sanseverino W."/>
            <person name="Cavagnaro P."/>
            <person name="Yildiz M."/>
            <person name="Macko-Podgorni A."/>
            <person name="Moranska E."/>
            <person name="Grzebelus E."/>
            <person name="Grzebelus D."/>
            <person name="Ashrafi H."/>
            <person name="Zheng Z."/>
            <person name="Cheng S."/>
            <person name="Spooner D."/>
            <person name="Van Deynze A."/>
            <person name="Simon P."/>
        </authorList>
    </citation>
    <scope>NUCLEOTIDE SEQUENCE [LARGE SCALE GENOMIC DNA]</scope>
    <source>
        <tissue evidence="6">Leaf</tissue>
    </source>
</reference>
<evidence type="ECO:0000313" key="6">
    <source>
        <dbReference type="EMBL" id="KZM82270.1"/>
    </source>
</evidence>
<evidence type="ECO:0000256" key="3">
    <source>
        <dbReference type="ARBA" id="ARBA00023125"/>
    </source>
</evidence>
<dbReference type="PANTHER" id="PTHR31920">
    <property type="entry name" value="B3 DOMAIN-CONTAINING"/>
    <property type="match status" value="1"/>
</dbReference>
<protein>
    <recommendedName>
        <fullName evidence="7">TF-B3 domain-containing protein</fullName>
    </recommendedName>
</protein>
<keyword evidence="4" id="KW-0804">Transcription</keyword>
<organism evidence="6">
    <name type="scientific">Daucus carota subsp. sativus</name>
    <name type="common">Carrot</name>
    <dbReference type="NCBI Taxonomy" id="79200"/>
    <lineage>
        <taxon>Eukaryota</taxon>
        <taxon>Viridiplantae</taxon>
        <taxon>Streptophyta</taxon>
        <taxon>Embryophyta</taxon>
        <taxon>Tracheophyta</taxon>
        <taxon>Spermatophyta</taxon>
        <taxon>Magnoliopsida</taxon>
        <taxon>eudicotyledons</taxon>
        <taxon>Gunneridae</taxon>
        <taxon>Pentapetalae</taxon>
        <taxon>asterids</taxon>
        <taxon>campanulids</taxon>
        <taxon>Apiales</taxon>
        <taxon>Apiaceae</taxon>
        <taxon>Apioideae</taxon>
        <taxon>Scandiceae</taxon>
        <taxon>Daucinae</taxon>
        <taxon>Daucus</taxon>
        <taxon>Daucus sect. Daucus</taxon>
    </lineage>
</organism>
<dbReference type="AlphaFoldDB" id="A0A175YG75"/>
<dbReference type="SUPFAM" id="SSF101936">
    <property type="entry name" value="DNA-binding pseudobarrel domain"/>
    <property type="match status" value="2"/>
</dbReference>
<dbReference type="PANTHER" id="PTHR31920:SF37">
    <property type="entry name" value="B3 DOMAIN-CONTAINING TRANSCRIPTION FACTOR VRN1"/>
    <property type="match status" value="1"/>
</dbReference>
<dbReference type="InterPro" id="IPR015300">
    <property type="entry name" value="DNA-bd_pseudobarrel_sf"/>
</dbReference>
<keyword evidence="2" id="KW-0805">Transcription regulation</keyword>
<comment type="subcellular location">
    <subcellularLocation>
        <location evidence="1">Nucleus</location>
    </subcellularLocation>
</comment>
<dbReference type="Gene3D" id="2.40.330.10">
    <property type="entry name" value="DNA-binding pseudobarrel domain"/>
    <property type="match status" value="2"/>
</dbReference>
<name>A0A175YG75_DAUCS</name>
<dbReference type="GO" id="GO:0003677">
    <property type="term" value="F:DNA binding"/>
    <property type="evidence" value="ECO:0007669"/>
    <property type="project" value="UniProtKB-KW"/>
</dbReference>
<comment type="caution">
    <text evidence="6">The sequence shown here is derived from an EMBL/GenBank/DDBJ whole genome shotgun (WGS) entry which is preliminary data.</text>
</comment>
<proteinExistence type="predicted"/>
<sequence>MRSMESTGIVADKFYILLTSRDTKCNKLKLPTKFCLKYNDVLLDSMELKLRNGYILRVEVDAVKCELKGVLWFFNDMELEGGEVLLFEYFGRFKFNVYILGRNGSEINYLDKVHCLQQCSSGIVTLGDGGWRFIIFRPPSSGIFDNVDPPAAYINRCGFALPKRIVYVLRNGKKFVSAYKSQTCRFSGLNSMFEILGTDIVHEVRVFLFTFSDTKEVFIIAFDSQCNEIVFPGTPLCMDSSGSYPLLGTYFQIIVESKHRLDDCFVVGIPNDFKELFDEWDNFQCINVYSESMCWRLLIRKRDDYHSATIEDGWQKMRDDLGLIVGNICVFECPIQSYDHFKIRVLDPEEVI</sequence>
<dbReference type="EMBL" id="LNRQ01000009">
    <property type="protein sequence ID" value="KZM82270.1"/>
    <property type="molecule type" value="Genomic_DNA"/>
</dbReference>
<dbReference type="Gramene" id="KZM82270">
    <property type="protein sequence ID" value="KZM82270"/>
    <property type="gene ID" value="DCAR_029846"/>
</dbReference>
<evidence type="ECO:0000256" key="2">
    <source>
        <dbReference type="ARBA" id="ARBA00023015"/>
    </source>
</evidence>
<accession>A0A175YG75</accession>
<gene>
    <name evidence="6" type="ORF">DCAR_029846</name>
</gene>
<evidence type="ECO:0008006" key="7">
    <source>
        <dbReference type="Google" id="ProtNLM"/>
    </source>
</evidence>
<evidence type="ECO:0000256" key="4">
    <source>
        <dbReference type="ARBA" id="ARBA00023163"/>
    </source>
</evidence>
<evidence type="ECO:0000256" key="1">
    <source>
        <dbReference type="ARBA" id="ARBA00004123"/>
    </source>
</evidence>